<gene>
    <name evidence="1" type="ORF">PanWU01x14_001730</name>
</gene>
<sequence length="83" mass="9042">REITSNPWLKLVGSDVERRFMLTMVWWLMVARDSENAGNSCVLGMMLHPSFLSFGSAIGSGAQQGYIAGQLGARLARDSGPKI</sequence>
<accession>A0A2P5E4Y8</accession>
<dbReference type="EMBL" id="JXTB01000001">
    <property type="protein sequence ID" value="PON80617.1"/>
    <property type="molecule type" value="Genomic_DNA"/>
</dbReference>
<proteinExistence type="predicted"/>
<dbReference type="AlphaFoldDB" id="A0A2P5E4Y8"/>
<comment type="caution">
    <text evidence="1">The sequence shown here is derived from an EMBL/GenBank/DDBJ whole genome shotgun (WGS) entry which is preliminary data.</text>
</comment>
<evidence type="ECO:0000313" key="2">
    <source>
        <dbReference type="Proteomes" id="UP000237105"/>
    </source>
</evidence>
<evidence type="ECO:0000313" key="1">
    <source>
        <dbReference type="EMBL" id="PON80617.1"/>
    </source>
</evidence>
<feature type="non-terminal residue" evidence="1">
    <location>
        <position position="1"/>
    </location>
</feature>
<protein>
    <submittedName>
        <fullName evidence="1">Uncharacterized protein</fullName>
    </submittedName>
</protein>
<organism evidence="1 2">
    <name type="scientific">Parasponia andersonii</name>
    <name type="common">Sponia andersonii</name>
    <dbReference type="NCBI Taxonomy" id="3476"/>
    <lineage>
        <taxon>Eukaryota</taxon>
        <taxon>Viridiplantae</taxon>
        <taxon>Streptophyta</taxon>
        <taxon>Embryophyta</taxon>
        <taxon>Tracheophyta</taxon>
        <taxon>Spermatophyta</taxon>
        <taxon>Magnoliopsida</taxon>
        <taxon>eudicotyledons</taxon>
        <taxon>Gunneridae</taxon>
        <taxon>Pentapetalae</taxon>
        <taxon>rosids</taxon>
        <taxon>fabids</taxon>
        <taxon>Rosales</taxon>
        <taxon>Cannabaceae</taxon>
        <taxon>Parasponia</taxon>
    </lineage>
</organism>
<keyword evidence="2" id="KW-1185">Reference proteome</keyword>
<name>A0A2P5E4Y8_PARAD</name>
<dbReference type="Proteomes" id="UP000237105">
    <property type="component" value="Unassembled WGS sequence"/>
</dbReference>
<reference evidence="2" key="1">
    <citation type="submission" date="2016-06" db="EMBL/GenBank/DDBJ databases">
        <title>Parallel loss of symbiosis genes in relatives of nitrogen-fixing non-legume Parasponia.</title>
        <authorList>
            <person name="Van Velzen R."/>
            <person name="Holmer R."/>
            <person name="Bu F."/>
            <person name="Rutten L."/>
            <person name="Van Zeijl A."/>
            <person name="Liu W."/>
            <person name="Santuari L."/>
            <person name="Cao Q."/>
            <person name="Sharma T."/>
            <person name="Shen D."/>
            <person name="Roswanjaya Y."/>
            <person name="Wardhani T."/>
            <person name="Kalhor M.S."/>
            <person name="Jansen J."/>
            <person name="Van den Hoogen J."/>
            <person name="Gungor B."/>
            <person name="Hartog M."/>
            <person name="Hontelez J."/>
            <person name="Verver J."/>
            <person name="Yang W.-C."/>
            <person name="Schijlen E."/>
            <person name="Repin R."/>
            <person name="Schilthuizen M."/>
            <person name="Schranz E."/>
            <person name="Heidstra R."/>
            <person name="Miyata K."/>
            <person name="Fedorova E."/>
            <person name="Kohlen W."/>
            <person name="Bisseling T."/>
            <person name="Smit S."/>
            <person name="Geurts R."/>
        </authorList>
    </citation>
    <scope>NUCLEOTIDE SEQUENCE [LARGE SCALE GENOMIC DNA]</scope>
    <source>
        <strain evidence="2">cv. WU1-14</strain>
    </source>
</reference>